<accession>A0ABV2PQG7</accession>
<comment type="caution">
    <text evidence="1">The sequence shown here is derived from an EMBL/GenBank/DDBJ whole genome shotgun (WGS) entry which is preliminary data.</text>
</comment>
<organism evidence="1 2">
    <name type="scientific">Lysinibacillus parviboronicapiens</name>
    <dbReference type="NCBI Taxonomy" id="436516"/>
    <lineage>
        <taxon>Bacteria</taxon>
        <taxon>Bacillati</taxon>
        <taxon>Bacillota</taxon>
        <taxon>Bacilli</taxon>
        <taxon>Bacillales</taxon>
        <taxon>Bacillaceae</taxon>
        <taxon>Lysinibacillus</taxon>
    </lineage>
</organism>
<dbReference type="EMBL" id="JBEPSB010000030">
    <property type="protein sequence ID" value="MET4563049.1"/>
    <property type="molecule type" value="Genomic_DNA"/>
</dbReference>
<gene>
    <name evidence="1" type="ORF">ABIA69_004242</name>
</gene>
<protein>
    <submittedName>
        <fullName evidence="1">Uncharacterized protein</fullName>
    </submittedName>
</protein>
<sequence length="154" mass="17650">MKKILFVLFFSLFVVGAILIVYLKSNPPLVINGYTSIDDNSTVRLIEIENKGMREIQLQSIVVNEKLPESVELVISKSEPFEAKTKIEGNPNFTFHKLKQVKLFPSQYIDRQAIGKQPQHYALKLNTSDIQKISIQYEYLKMPFTVTAELQATK</sequence>
<keyword evidence="2" id="KW-1185">Reference proteome</keyword>
<dbReference type="RefSeq" id="WP_354472965.1">
    <property type="nucleotide sequence ID" value="NZ_JBEPSB010000030.1"/>
</dbReference>
<evidence type="ECO:0000313" key="2">
    <source>
        <dbReference type="Proteomes" id="UP001549363"/>
    </source>
</evidence>
<name>A0ABV2PQG7_9BACI</name>
<evidence type="ECO:0000313" key="1">
    <source>
        <dbReference type="EMBL" id="MET4563049.1"/>
    </source>
</evidence>
<reference evidence="1 2" key="1">
    <citation type="submission" date="2024-06" db="EMBL/GenBank/DDBJ databases">
        <title>Sorghum-associated microbial communities from plants grown in Nebraska, USA.</title>
        <authorList>
            <person name="Schachtman D."/>
        </authorList>
    </citation>
    <scope>NUCLEOTIDE SEQUENCE [LARGE SCALE GENOMIC DNA]</scope>
    <source>
        <strain evidence="1 2">736</strain>
    </source>
</reference>
<proteinExistence type="predicted"/>
<dbReference type="Proteomes" id="UP001549363">
    <property type="component" value="Unassembled WGS sequence"/>
</dbReference>